<name>A0A085LNZ1_9BILA</name>
<accession>A0A085LNZ1</accession>
<keyword evidence="2" id="KW-1185">Reference proteome</keyword>
<organism evidence="1 2">
    <name type="scientific">Trichuris suis</name>
    <name type="common">pig whipworm</name>
    <dbReference type="NCBI Taxonomy" id="68888"/>
    <lineage>
        <taxon>Eukaryota</taxon>
        <taxon>Metazoa</taxon>
        <taxon>Ecdysozoa</taxon>
        <taxon>Nematoda</taxon>
        <taxon>Enoplea</taxon>
        <taxon>Dorylaimia</taxon>
        <taxon>Trichinellida</taxon>
        <taxon>Trichuridae</taxon>
        <taxon>Trichuris</taxon>
    </lineage>
</organism>
<dbReference type="Proteomes" id="UP000030764">
    <property type="component" value="Unassembled WGS sequence"/>
</dbReference>
<dbReference type="AlphaFoldDB" id="A0A085LNZ1"/>
<evidence type="ECO:0000313" key="2">
    <source>
        <dbReference type="Proteomes" id="UP000030764"/>
    </source>
</evidence>
<protein>
    <submittedName>
        <fullName evidence="1">Uncharacterized protein</fullName>
    </submittedName>
</protein>
<gene>
    <name evidence="1" type="ORF">M513_12455</name>
</gene>
<evidence type="ECO:0000313" key="1">
    <source>
        <dbReference type="EMBL" id="KFD46687.1"/>
    </source>
</evidence>
<sequence length="306" mass="34760">MVAAKASNRIVFTPLANTSFSIVFRDLELRSLNTMEKLVLAKGLNFIPTPKKVSFADLIARVEQSLINVEPNKANQIRGAISTILTRTKYTPKKNLTLMEMKILKDIKKDKNIIITRADKGNAVVVLNRNTYTSNVKQLLVTGSYKPIKVDPTDNVRKRLKTKLTRYAEETKEEQLLHFAKFLKYSSNTKCPELYCLPKIHKPGNPFRPIVSSTSDWEQNQFEVYLQTHSKTGRSHESKINYENTKARYKTSRLQERTIIENAECVGTLNESSSQADEKTDENRSAIAFPPACMIYAAFGYSLSVQ</sequence>
<proteinExistence type="predicted"/>
<dbReference type="EMBL" id="KL363358">
    <property type="protein sequence ID" value="KFD46687.1"/>
    <property type="molecule type" value="Genomic_DNA"/>
</dbReference>
<reference evidence="1 2" key="1">
    <citation type="journal article" date="2014" name="Nat. Genet.">
        <title>Genome and transcriptome of the porcine whipworm Trichuris suis.</title>
        <authorList>
            <person name="Jex A.R."/>
            <person name="Nejsum P."/>
            <person name="Schwarz E.M."/>
            <person name="Hu L."/>
            <person name="Young N.D."/>
            <person name="Hall R.S."/>
            <person name="Korhonen P.K."/>
            <person name="Liao S."/>
            <person name="Thamsborg S."/>
            <person name="Xia J."/>
            <person name="Xu P."/>
            <person name="Wang S."/>
            <person name="Scheerlinck J.P."/>
            <person name="Hofmann A."/>
            <person name="Sternberg P.W."/>
            <person name="Wang J."/>
            <person name="Gasser R.B."/>
        </authorList>
    </citation>
    <scope>NUCLEOTIDE SEQUENCE [LARGE SCALE GENOMIC DNA]</scope>
    <source>
        <strain evidence="1">DCEP-RM93M</strain>
    </source>
</reference>